<dbReference type="PANTHER" id="PTHR43248">
    <property type="entry name" value="2-SUCCINYL-6-HYDROXY-2,4-CYCLOHEXADIENE-1-CARBOXYLATE SYNTHASE"/>
    <property type="match status" value="1"/>
</dbReference>
<dbReference type="InterPro" id="IPR013595">
    <property type="entry name" value="Pept_S33_TAP-like_C"/>
</dbReference>
<dbReference type="Gene3D" id="3.40.50.1820">
    <property type="entry name" value="alpha/beta hydrolase"/>
    <property type="match status" value="1"/>
</dbReference>
<dbReference type="Pfam" id="PF08386">
    <property type="entry name" value="Abhydrolase_4"/>
    <property type="match status" value="1"/>
</dbReference>
<dbReference type="InterPro" id="IPR051601">
    <property type="entry name" value="Serine_prot/Carboxylest_S33"/>
</dbReference>
<accession>A0ABR3T5X2</accession>
<dbReference type="InterPro" id="IPR029058">
    <property type="entry name" value="AB_hydrolase_fold"/>
</dbReference>
<feature type="domain" description="AB hydrolase-1" evidence="4">
    <location>
        <begin position="135"/>
        <end position="271"/>
    </location>
</feature>
<dbReference type="Proteomes" id="UP001521116">
    <property type="component" value="Unassembled WGS sequence"/>
</dbReference>
<protein>
    <recommendedName>
        <fullName evidence="8">Peptidase S33 tripeptidyl aminopeptidase-like C-terminal domain-containing protein</fullName>
    </recommendedName>
</protein>
<evidence type="ECO:0000259" key="5">
    <source>
        <dbReference type="Pfam" id="PF08386"/>
    </source>
</evidence>
<comment type="caution">
    <text evidence="6">The sequence shown here is derived from an EMBL/GenBank/DDBJ whole genome shotgun (WGS) entry which is preliminary data.</text>
</comment>
<evidence type="ECO:0000313" key="6">
    <source>
        <dbReference type="EMBL" id="KAL1634975.1"/>
    </source>
</evidence>
<evidence type="ECO:0000256" key="2">
    <source>
        <dbReference type="ARBA" id="ARBA00022801"/>
    </source>
</evidence>
<sequence>MSQSLKSLRLLFLQAVLAYTGIEAQIDNDTQSQEIQWGPCTVNGTIPLVCGNVSVPLDYSSPNATEKLTIELIKAPASKPPSKGSIVFNFGGPEASGQQLMVQLGPQMQAYDDATHSNKKNTRSLSLTSMTGGYYDLVSFDPRGAGKTIPLSCYQNEAERINATLLNPYVNGNASDTTPGRLWASGGNFATACYENGKDIGGLLGMAFTARDIIRVVDALGDEDGLLRYYGLSGGTVQGATLAAMFPERMDRVILDGVWNIHEYNHYHAVEGFADTDKTFSGFLSACITAGEKCALSQLNTTAPELEKTIYELIENVKYRPIAYQGTVIDYTIVRNVIFLSLTVLAQWPPMATFLHALLTGNMTELDTVWGSLQKGEDPFFSESRFGTQCGDKLARASQLDDVLPVIGQLWEISKIAGDRITYDVDLCSQWKMDAKERYSGDFNVTTKHPALIIGNTFDPVTPLVSARNASQSLQGSVVLQQDGFGG</sequence>
<proteinExistence type="inferred from homology"/>
<evidence type="ECO:0000259" key="4">
    <source>
        <dbReference type="Pfam" id="PF00561"/>
    </source>
</evidence>
<evidence type="ECO:0000256" key="3">
    <source>
        <dbReference type="SAM" id="SignalP"/>
    </source>
</evidence>
<comment type="similarity">
    <text evidence="1">Belongs to the peptidase S33 family.</text>
</comment>
<dbReference type="EMBL" id="JAJVDC020000013">
    <property type="protein sequence ID" value="KAL1634975.1"/>
    <property type="molecule type" value="Genomic_DNA"/>
</dbReference>
<feature type="domain" description="Peptidase S33 tripeptidyl aminopeptidase-like C-terminal" evidence="5">
    <location>
        <begin position="416"/>
        <end position="486"/>
    </location>
</feature>
<organism evidence="6 7">
    <name type="scientific">Neofusicoccum ribis</name>
    <dbReference type="NCBI Taxonomy" id="45134"/>
    <lineage>
        <taxon>Eukaryota</taxon>
        <taxon>Fungi</taxon>
        <taxon>Dikarya</taxon>
        <taxon>Ascomycota</taxon>
        <taxon>Pezizomycotina</taxon>
        <taxon>Dothideomycetes</taxon>
        <taxon>Dothideomycetes incertae sedis</taxon>
        <taxon>Botryosphaeriales</taxon>
        <taxon>Botryosphaeriaceae</taxon>
        <taxon>Neofusicoccum</taxon>
    </lineage>
</organism>
<feature type="chain" id="PRO_5047444941" description="Peptidase S33 tripeptidyl aminopeptidase-like C-terminal domain-containing protein" evidence="3">
    <location>
        <begin position="25"/>
        <end position="487"/>
    </location>
</feature>
<keyword evidence="2" id="KW-0378">Hydrolase</keyword>
<keyword evidence="3" id="KW-0732">Signal</keyword>
<name>A0ABR3T5X2_9PEZI</name>
<keyword evidence="7" id="KW-1185">Reference proteome</keyword>
<evidence type="ECO:0008006" key="8">
    <source>
        <dbReference type="Google" id="ProtNLM"/>
    </source>
</evidence>
<evidence type="ECO:0000256" key="1">
    <source>
        <dbReference type="ARBA" id="ARBA00010088"/>
    </source>
</evidence>
<dbReference type="Pfam" id="PF00561">
    <property type="entry name" value="Abhydrolase_1"/>
    <property type="match status" value="1"/>
</dbReference>
<dbReference type="SUPFAM" id="SSF53474">
    <property type="entry name" value="alpha/beta-Hydrolases"/>
    <property type="match status" value="1"/>
</dbReference>
<evidence type="ECO:0000313" key="7">
    <source>
        <dbReference type="Proteomes" id="UP001521116"/>
    </source>
</evidence>
<reference evidence="6 7" key="1">
    <citation type="submission" date="2024-02" db="EMBL/GenBank/DDBJ databases">
        <title>De novo assembly and annotation of 12 fungi associated with fruit tree decline syndrome in Ontario, Canada.</title>
        <authorList>
            <person name="Sulman M."/>
            <person name="Ellouze W."/>
            <person name="Ilyukhin E."/>
        </authorList>
    </citation>
    <scope>NUCLEOTIDE SEQUENCE [LARGE SCALE GENOMIC DNA]</scope>
    <source>
        <strain evidence="6 7">M1-105</strain>
    </source>
</reference>
<dbReference type="PANTHER" id="PTHR43248:SF25">
    <property type="entry name" value="AB HYDROLASE-1 DOMAIN-CONTAINING PROTEIN-RELATED"/>
    <property type="match status" value="1"/>
</dbReference>
<feature type="signal peptide" evidence="3">
    <location>
        <begin position="1"/>
        <end position="24"/>
    </location>
</feature>
<gene>
    <name evidence="6" type="ORF">SLS56_002060</name>
</gene>
<dbReference type="InterPro" id="IPR000073">
    <property type="entry name" value="AB_hydrolase_1"/>
</dbReference>